<dbReference type="EMBL" id="CP036287">
    <property type="protein sequence ID" value="QDU68800.1"/>
    <property type="molecule type" value="Genomic_DNA"/>
</dbReference>
<keyword evidence="4" id="KW-1185">Reference proteome</keyword>
<dbReference type="RefSeq" id="WP_145068125.1">
    <property type="nucleotide sequence ID" value="NZ_CP036287.1"/>
</dbReference>
<accession>A0A518BP97</accession>
<keyword evidence="1" id="KW-0175">Coiled coil</keyword>
<gene>
    <name evidence="3" type="ORF">Pla133_39030</name>
</gene>
<dbReference type="KEGG" id="pbap:Pla133_39030"/>
<evidence type="ECO:0000313" key="3">
    <source>
        <dbReference type="EMBL" id="QDU68800.1"/>
    </source>
</evidence>
<proteinExistence type="predicted"/>
<reference evidence="3 4" key="1">
    <citation type="submission" date="2019-02" db="EMBL/GenBank/DDBJ databases">
        <title>Deep-cultivation of Planctomycetes and their phenomic and genomic characterization uncovers novel biology.</title>
        <authorList>
            <person name="Wiegand S."/>
            <person name="Jogler M."/>
            <person name="Boedeker C."/>
            <person name="Pinto D."/>
            <person name="Vollmers J."/>
            <person name="Rivas-Marin E."/>
            <person name="Kohn T."/>
            <person name="Peeters S.H."/>
            <person name="Heuer A."/>
            <person name="Rast P."/>
            <person name="Oberbeckmann S."/>
            <person name="Bunk B."/>
            <person name="Jeske O."/>
            <person name="Meyerdierks A."/>
            <person name="Storesund J.E."/>
            <person name="Kallscheuer N."/>
            <person name="Luecker S."/>
            <person name="Lage O.M."/>
            <person name="Pohl T."/>
            <person name="Merkel B.J."/>
            <person name="Hornburger P."/>
            <person name="Mueller R.-W."/>
            <person name="Bruemmer F."/>
            <person name="Labrenz M."/>
            <person name="Spormann A.M."/>
            <person name="Op den Camp H."/>
            <person name="Overmann J."/>
            <person name="Amann R."/>
            <person name="Jetten M.S.M."/>
            <person name="Mascher T."/>
            <person name="Medema M.H."/>
            <person name="Devos D.P."/>
            <person name="Kaster A.-K."/>
            <person name="Ovreas L."/>
            <person name="Rohde M."/>
            <person name="Galperin M.Y."/>
            <person name="Jogler C."/>
        </authorList>
    </citation>
    <scope>NUCLEOTIDE SEQUENCE [LARGE SCALE GENOMIC DNA]</scope>
    <source>
        <strain evidence="3 4">Pla133</strain>
    </source>
</reference>
<keyword evidence="2" id="KW-0812">Transmembrane</keyword>
<evidence type="ECO:0000313" key="4">
    <source>
        <dbReference type="Proteomes" id="UP000316921"/>
    </source>
</evidence>
<organism evidence="3 4">
    <name type="scientific">Engelhardtia mirabilis</name>
    <dbReference type="NCBI Taxonomy" id="2528011"/>
    <lineage>
        <taxon>Bacteria</taxon>
        <taxon>Pseudomonadati</taxon>
        <taxon>Planctomycetota</taxon>
        <taxon>Planctomycetia</taxon>
        <taxon>Planctomycetia incertae sedis</taxon>
        <taxon>Engelhardtia</taxon>
    </lineage>
</organism>
<dbReference type="Gene3D" id="3.30.70.60">
    <property type="match status" value="1"/>
</dbReference>
<dbReference type="AlphaFoldDB" id="A0A518BP97"/>
<keyword evidence="2" id="KW-1133">Transmembrane helix</keyword>
<feature type="transmembrane region" description="Helical" evidence="2">
    <location>
        <begin position="9"/>
        <end position="29"/>
    </location>
</feature>
<feature type="coiled-coil region" evidence="1">
    <location>
        <begin position="259"/>
        <end position="309"/>
    </location>
</feature>
<dbReference type="Proteomes" id="UP000316921">
    <property type="component" value="Chromosome"/>
</dbReference>
<dbReference type="InterPro" id="IPR014717">
    <property type="entry name" value="Transl_elong_EF1B/ribsomal_bS6"/>
</dbReference>
<sequence>MAMEEKKQLAIAVASGTGIALALGGLLYMQSGSLDTKRQRIEDLESQIARDRALVRTTPEVEHEVILARETDEIIATILPNDDEILNFVRTLRDFEQDSGVVISSIRDTTPGTSKKTKDKEDFQRVAYNIQFEADGFEMLTFLDLIESHQRFMRVPSFKLRAAKRGSGEDGVSQADHSVQMEVETYVYSPQSGIKAVEIDNYDRKRDRLAGAIAARERELQIPAYEYMGSGNRRDPWVDPRLSVNEPTRVPIPEQLELVDALEIRVDTAEELLQAWENAPNLIAEMKARRALEEHLALLEVDARRLEQEGSLSFVSAEQRFRSRVLERMVEIRSVLDEVDDELLPVEVLRSTVESMQTHMAAGEYGMALEAYRNVEPRLEIAGIDEFRRPLVDRIDDLRKKTETVIDFGQLELVVNGVVDLGPGQRVALINGDAFSPNDLVGSDLILYAVRDGELDFIFRGVLLTLPF</sequence>
<evidence type="ECO:0000256" key="2">
    <source>
        <dbReference type="SAM" id="Phobius"/>
    </source>
</evidence>
<keyword evidence="2" id="KW-0472">Membrane</keyword>
<name>A0A518BP97_9BACT</name>
<evidence type="ECO:0000256" key="1">
    <source>
        <dbReference type="SAM" id="Coils"/>
    </source>
</evidence>
<protein>
    <submittedName>
        <fullName evidence="3">Uncharacterized protein</fullName>
    </submittedName>
</protein>